<dbReference type="Proteomes" id="UP001526430">
    <property type="component" value="Unassembled WGS sequence"/>
</dbReference>
<keyword evidence="1" id="KW-0812">Transmembrane</keyword>
<comment type="caution">
    <text evidence="3">The sequence shown here is derived from an EMBL/GenBank/DDBJ whole genome shotgun (WGS) entry which is preliminary data.</text>
</comment>
<evidence type="ECO:0000256" key="1">
    <source>
        <dbReference type="SAM" id="Phobius"/>
    </source>
</evidence>
<name>A0ABT3P273_9PROT</name>
<dbReference type="EMBL" id="JAPFQI010000050">
    <property type="protein sequence ID" value="MCW8088518.1"/>
    <property type="molecule type" value="Genomic_DNA"/>
</dbReference>
<keyword evidence="1" id="KW-0472">Membrane</keyword>
<feature type="chain" id="PRO_5045839730" description="VPLPA-CTERM protein sorting domain-containing protein" evidence="2">
    <location>
        <begin position="23"/>
        <end position="229"/>
    </location>
</feature>
<feature type="signal peptide" evidence="2">
    <location>
        <begin position="1"/>
        <end position="22"/>
    </location>
</feature>
<sequence length="229" mass="22512">MKKFALLATAAAFVGLSAIAQAAPITIITFAQNTTARTITATANGSNTQTSLSGNDVAVTVSGYADSTPTPFAAYLNLNANSTGSATPVAGDDILQAFAGTFTITSGTGGTGTNYLSGSFSDVALSGSRIGGPAGGYQASLIATQPPGTVNFTSDQIPASHLQDPSSVGFTFTALSQAFNICGSTVCSFTASVSGNASASQVAVPAPAGLAFLGLGLLGLAAVRRKVAA</sequence>
<proteinExistence type="predicted"/>
<accession>A0ABT3P273</accession>
<evidence type="ECO:0000313" key="3">
    <source>
        <dbReference type="EMBL" id="MCW8088518.1"/>
    </source>
</evidence>
<organism evidence="3 4">
    <name type="scientific">Sabulicella glaciei</name>
    <dbReference type="NCBI Taxonomy" id="2984948"/>
    <lineage>
        <taxon>Bacteria</taxon>
        <taxon>Pseudomonadati</taxon>
        <taxon>Pseudomonadota</taxon>
        <taxon>Alphaproteobacteria</taxon>
        <taxon>Acetobacterales</taxon>
        <taxon>Acetobacteraceae</taxon>
        <taxon>Sabulicella</taxon>
    </lineage>
</organism>
<gene>
    <name evidence="3" type="ORF">OF850_23360</name>
</gene>
<evidence type="ECO:0000256" key="2">
    <source>
        <dbReference type="SAM" id="SignalP"/>
    </source>
</evidence>
<keyword evidence="2" id="KW-0732">Signal</keyword>
<dbReference type="RefSeq" id="WP_301592799.1">
    <property type="nucleotide sequence ID" value="NZ_JAPFQI010000050.1"/>
</dbReference>
<keyword evidence="4" id="KW-1185">Reference proteome</keyword>
<evidence type="ECO:0000313" key="4">
    <source>
        <dbReference type="Proteomes" id="UP001526430"/>
    </source>
</evidence>
<evidence type="ECO:0008006" key="5">
    <source>
        <dbReference type="Google" id="ProtNLM"/>
    </source>
</evidence>
<keyword evidence="1" id="KW-1133">Transmembrane helix</keyword>
<protein>
    <recommendedName>
        <fullName evidence="5">VPLPA-CTERM protein sorting domain-containing protein</fullName>
    </recommendedName>
</protein>
<reference evidence="3 4" key="1">
    <citation type="submission" date="2022-10" db="EMBL/GenBank/DDBJ databases">
        <title>Roseococcus glaciei nov., sp. nov., isolated from glacier.</title>
        <authorList>
            <person name="Liu Q."/>
            <person name="Xin Y.-H."/>
        </authorList>
    </citation>
    <scope>NUCLEOTIDE SEQUENCE [LARGE SCALE GENOMIC DNA]</scope>
    <source>
        <strain evidence="3 4">MDT2-1-1</strain>
    </source>
</reference>
<feature type="transmembrane region" description="Helical" evidence="1">
    <location>
        <begin position="202"/>
        <end position="223"/>
    </location>
</feature>